<dbReference type="AlphaFoldDB" id="A0A5C5UYA1"/>
<dbReference type="SUPFAM" id="SSF64288">
    <property type="entry name" value="Chorismate lyase-like"/>
    <property type="match status" value="1"/>
</dbReference>
<comment type="caution">
    <text evidence="1">The sequence shown here is derived from an EMBL/GenBank/DDBJ whole genome shotgun (WGS) entry which is preliminary data.</text>
</comment>
<dbReference type="Gene3D" id="3.40.1410.10">
    <property type="entry name" value="Chorismate lyase-like"/>
    <property type="match status" value="1"/>
</dbReference>
<evidence type="ECO:0000313" key="1">
    <source>
        <dbReference type="EMBL" id="TWT30487.1"/>
    </source>
</evidence>
<proteinExistence type="predicted"/>
<dbReference type="InterPro" id="IPR028978">
    <property type="entry name" value="Chorismate_lyase_/UTRA_dom_sf"/>
</dbReference>
<dbReference type="Proteomes" id="UP000316714">
    <property type="component" value="Unassembled WGS sequence"/>
</dbReference>
<dbReference type="RefSeq" id="WP_146568841.1">
    <property type="nucleotide sequence ID" value="NZ_SIHJ01000005.1"/>
</dbReference>
<dbReference type="EMBL" id="SIHJ01000005">
    <property type="protein sequence ID" value="TWT30487.1"/>
    <property type="molecule type" value="Genomic_DNA"/>
</dbReference>
<dbReference type="OrthoDB" id="268218at2"/>
<reference evidence="1 2" key="1">
    <citation type="submission" date="2019-02" db="EMBL/GenBank/DDBJ databases">
        <title>Deep-cultivation of Planctomycetes and their phenomic and genomic characterization uncovers novel biology.</title>
        <authorList>
            <person name="Wiegand S."/>
            <person name="Jogler M."/>
            <person name="Boedeker C."/>
            <person name="Pinto D."/>
            <person name="Vollmers J."/>
            <person name="Rivas-Marin E."/>
            <person name="Kohn T."/>
            <person name="Peeters S.H."/>
            <person name="Heuer A."/>
            <person name="Rast P."/>
            <person name="Oberbeckmann S."/>
            <person name="Bunk B."/>
            <person name="Jeske O."/>
            <person name="Meyerdierks A."/>
            <person name="Storesund J.E."/>
            <person name="Kallscheuer N."/>
            <person name="Luecker S."/>
            <person name="Lage O.M."/>
            <person name="Pohl T."/>
            <person name="Merkel B.J."/>
            <person name="Hornburger P."/>
            <person name="Mueller R.-W."/>
            <person name="Bruemmer F."/>
            <person name="Labrenz M."/>
            <person name="Spormann A.M."/>
            <person name="Op Den Camp H."/>
            <person name="Overmann J."/>
            <person name="Amann R."/>
            <person name="Jetten M.S.M."/>
            <person name="Mascher T."/>
            <person name="Medema M.H."/>
            <person name="Devos D.P."/>
            <person name="Kaster A.-K."/>
            <person name="Ovreas L."/>
            <person name="Rohde M."/>
            <person name="Galperin M.Y."/>
            <person name="Jogler C."/>
        </authorList>
    </citation>
    <scope>NUCLEOTIDE SEQUENCE [LARGE SCALE GENOMIC DNA]</scope>
    <source>
        <strain evidence="1 2">KOR34</strain>
    </source>
</reference>
<name>A0A5C5UYA1_9BACT</name>
<accession>A0A5C5UYA1</accession>
<keyword evidence="2" id="KW-1185">Reference proteome</keyword>
<protein>
    <recommendedName>
        <fullName evidence="3">Chorismate pyruvate-lyase</fullName>
    </recommendedName>
</protein>
<organism evidence="1 2">
    <name type="scientific">Posidoniimonas corsicana</name>
    <dbReference type="NCBI Taxonomy" id="1938618"/>
    <lineage>
        <taxon>Bacteria</taxon>
        <taxon>Pseudomonadati</taxon>
        <taxon>Planctomycetota</taxon>
        <taxon>Planctomycetia</taxon>
        <taxon>Pirellulales</taxon>
        <taxon>Lacipirellulaceae</taxon>
        <taxon>Posidoniimonas</taxon>
    </lineage>
</organism>
<sequence>MPGPSQLSAELGESHRPEMDRLVSVFYPEPATLGRLTAVGAADLPPAYQSLLAHDDHMTVTLEAFHESLVKVGVVDEAPAEHSYARKSVLTRQSDGAPVQLGIMRIDLTGLPGAVREQIESHASPLGRILIRNNLLREVELLALWRIEPGDDLREHLRLPEGEPIFGRSARILVDGRPAVELLEMVRV</sequence>
<evidence type="ECO:0000313" key="2">
    <source>
        <dbReference type="Proteomes" id="UP000316714"/>
    </source>
</evidence>
<evidence type="ECO:0008006" key="3">
    <source>
        <dbReference type="Google" id="ProtNLM"/>
    </source>
</evidence>
<gene>
    <name evidence="1" type="ORF">KOR34_50460</name>
</gene>